<protein>
    <submittedName>
        <fullName evidence="2">Uncharacterized protein</fullName>
    </submittedName>
</protein>
<sequence length="138" mass="15119">MYLSLPAGSNGGLADEMPELKARARRTAKLFTMQRKGHDFDHTSCTFTLTLRIAQEDYVLKQSLNSNAASPYHGKKRSAPKKNPHRKWKLLPGKVHTGTRPFGGGMGSRKRGPDGYHSAAGRTITVPISMAMITIVNA</sequence>
<dbReference type="AlphaFoldDB" id="A0A8W7PXZ4"/>
<dbReference type="EnsemblMetazoa" id="ACOM039249-RA">
    <property type="protein sequence ID" value="ACOM039249-PA.1"/>
    <property type="gene ID" value="ACOM039249"/>
</dbReference>
<evidence type="ECO:0000256" key="1">
    <source>
        <dbReference type="SAM" id="MobiDB-lite"/>
    </source>
</evidence>
<feature type="compositionally biased region" description="Basic residues" evidence="1">
    <location>
        <begin position="73"/>
        <end position="89"/>
    </location>
</feature>
<organism evidence="2">
    <name type="scientific">Anopheles coluzzii</name>
    <name type="common">African malaria mosquito</name>
    <dbReference type="NCBI Taxonomy" id="1518534"/>
    <lineage>
        <taxon>Eukaryota</taxon>
        <taxon>Metazoa</taxon>
        <taxon>Ecdysozoa</taxon>
        <taxon>Arthropoda</taxon>
        <taxon>Hexapoda</taxon>
        <taxon>Insecta</taxon>
        <taxon>Pterygota</taxon>
        <taxon>Neoptera</taxon>
        <taxon>Endopterygota</taxon>
        <taxon>Diptera</taxon>
        <taxon>Nematocera</taxon>
        <taxon>Culicoidea</taxon>
        <taxon>Culicidae</taxon>
        <taxon>Anophelinae</taxon>
        <taxon>Anopheles</taxon>
    </lineage>
</organism>
<proteinExistence type="predicted"/>
<feature type="region of interest" description="Disordered" evidence="1">
    <location>
        <begin position="64"/>
        <end position="118"/>
    </location>
</feature>
<accession>A0A8W7PXZ4</accession>
<name>A0A8W7PXZ4_ANOCL</name>
<evidence type="ECO:0000313" key="2">
    <source>
        <dbReference type="EnsemblMetazoa" id="ACOM039249-PA.1"/>
    </source>
</evidence>
<reference evidence="2" key="1">
    <citation type="submission" date="2022-08" db="UniProtKB">
        <authorList>
            <consortium name="EnsemblMetazoa"/>
        </authorList>
    </citation>
    <scope>IDENTIFICATION</scope>
</reference>
<dbReference type="Proteomes" id="UP000075882">
    <property type="component" value="Unassembled WGS sequence"/>
</dbReference>